<dbReference type="OrthoDB" id="9802051at2"/>
<dbReference type="SUPFAM" id="SSF109709">
    <property type="entry name" value="KorB DNA-binding domain-like"/>
    <property type="match status" value="1"/>
</dbReference>
<dbReference type="RefSeq" id="WP_007306585.1">
    <property type="nucleotide sequence ID" value="NZ_AADV02000056.1"/>
</dbReference>
<comment type="caution">
    <text evidence="4">The sequence shown here is derived from an EMBL/GenBank/DDBJ whole genome shotgun (WGS) entry which is preliminary data.</text>
</comment>
<dbReference type="InterPro" id="IPR004437">
    <property type="entry name" value="ParB/RepB/Spo0J"/>
</dbReference>
<dbReference type="SMART" id="SM00470">
    <property type="entry name" value="ParB"/>
    <property type="match status" value="1"/>
</dbReference>
<gene>
    <name evidence="4" type="ORF">CwatDRAFT_3106</name>
</gene>
<protein>
    <submittedName>
        <fullName evidence="4">ParB-like partition protein</fullName>
    </submittedName>
</protein>
<dbReference type="NCBIfam" id="TIGR00180">
    <property type="entry name" value="parB_part"/>
    <property type="match status" value="1"/>
</dbReference>
<reference evidence="4" key="1">
    <citation type="submission" date="2004-02" db="EMBL/GenBank/DDBJ databases">
        <authorList>
            <consortium name="DOE Joint Genome Institute"/>
        </authorList>
    </citation>
    <scope>NUCLEOTIDE SEQUENCE [LARGE SCALE GENOMIC DNA]</scope>
    <source>
        <strain evidence="4">WH 8501</strain>
    </source>
</reference>
<dbReference type="Proteomes" id="UP000003922">
    <property type="component" value="Unassembled WGS sequence"/>
</dbReference>
<dbReference type="PANTHER" id="PTHR33375">
    <property type="entry name" value="CHROMOSOME-PARTITIONING PROTEIN PARB-RELATED"/>
    <property type="match status" value="1"/>
</dbReference>
<evidence type="ECO:0000313" key="5">
    <source>
        <dbReference type="Proteomes" id="UP000003922"/>
    </source>
</evidence>
<dbReference type="PANTHER" id="PTHR33375:SF7">
    <property type="entry name" value="CHROMOSOME 2-PARTITIONING PROTEIN PARB-RELATED"/>
    <property type="match status" value="1"/>
</dbReference>
<dbReference type="Gene3D" id="1.10.10.2830">
    <property type="match status" value="1"/>
</dbReference>
<keyword evidence="2" id="KW-0238">DNA-binding</keyword>
<dbReference type="EMBL" id="AADV02000056">
    <property type="protein sequence ID" value="EAM49694.1"/>
    <property type="molecule type" value="Genomic_DNA"/>
</dbReference>
<dbReference type="Pfam" id="PF17762">
    <property type="entry name" value="HTH_ParB"/>
    <property type="match status" value="1"/>
</dbReference>
<dbReference type="Pfam" id="PF02195">
    <property type="entry name" value="ParB_N"/>
    <property type="match status" value="1"/>
</dbReference>
<comment type="similarity">
    <text evidence="1">Belongs to the ParB family.</text>
</comment>
<organism evidence="4 5">
    <name type="scientific">Crocosphaera watsonii WH 8501</name>
    <dbReference type="NCBI Taxonomy" id="165597"/>
    <lineage>
        <taxon>Bacteria</taxon>
        <taxon>Bacillati</taxon>
        <taxon>Cyanobacteriota</taxon>
        <taxon>Cyanophyceae</taxon>
        <taxon>Oscillatoriophycideae</taxon>
        <taxon>Chroococcales</taxon>
        <taxon>Aphanothecaceae</taxon>
        <taxon>Crocosphaera</taxon>
    </lineage>
</organism>
<dbReference type="InterPro" id="IPR041468">
    <property type="entry name" value="HTH_ParB/Spo0J"/>
</dbReference>
<dbReference type="Gene3D" id="3.90.1530.30">
    <property type="match status" value="1"/>
</dbReference>
<reference evidence="4" key="2">
    <citation type="submission" date="2005-06" db="EMBL/GenBank/DDBJ databases">
        <title>Sequencing of the draft genome and assembly of Crocosphaera watsonii WH 8501.</title>
        <authorList>
            <consortium name="US DOE Joint Genome Institute (JGI-PGF)"/>
            <person name="Copeland A."/>
            <person name="Lucas S."/>
            <person name="Lapidus A."/>
            <person name="Barry K."/>
            <person name="Detter C."/>
            <person name="Glavina T."/>
            <person name="Hammon N."/>
            <person name="Israni S."/>
            <person name="Pitluck S."/>
            <person name="Richardson P."/>
        </authorList>
    </citation>
    <scope>NUCLEOTIDE SEQUENCE [LARGE SCALE GENOMIC DNA]</scope>
    <source>
        <strain evidence="4">WH 8501</strain>
    </source>
</reference>
<dbReference type="AlphaFoldDB" id="Q4C0N2"/>
<accession>Q4C0N2</accession>
<dbReference type="InterPro" id="IPR050336">
    <property type="entry name" value="Chromosome_partition/occlusion"/>
</dbReference>
<sequence length="312" mass="35993">MSKTTAPPQRNFRNKSFFETTIKELESHSSPQFLPLSDISLPPSQPRKYFDPYSLNQLAYSIKRDGILQPLLVRPLDDGKYELVAGERRYRVAKQLELDSVPVLIKSLTVQEAKLISLTENLQREDLNPVEETEAVLDLLSLKFNLNTTEVTSLLNRFKDEEKGKIKSQINLPHNDVGKTEIEDFFAPLGLTWQSFLSHRIPLLRLPDDIKVKLREGKIAYTKASAIAKIKSPLMRESLLEEAITKGLSLSQIKEKIKELTESPQFNEQEFTPKDEITSVYKKLKTSKVWEDSRKWKKIQGWLRKVENILEE</sequence>
<proteinExistence type="inferred from homology"/>
<keyword evidence="5" id="KW-1185">Reference proteome</keyword>
<evidence type="ECO:0000259" key="3">
    <source>
        <dbReference type="SMART" id="SM00470"/>
    </source>
</evidence>
<evidence type="ECO:0000256" key="1">
    <source>
        <dbReference type="ARBA" id="ARBA00006295"/>
    </source>
</evidence>
<dbReference type="CDD" id="cd16393">
    <property type="entry name" value="SPO0J_N"/>
    <property type="match status" value="1"/>
</dbReference>
<name>Q4C0N2_CROWT</name>
<dbReference type="InterPro" id="IPR003115">
    <property type="entry name" value="ParB_N"/>
</dbReference>
<dbReference type="FunFam" id="3.90.1530.30:FF:000001">
    <property type="entry name" value="Chromosome partitioning protein ParB"/>
    <property type="match status" value="1"/>
</dbReference>
<evidence type="ECO:0000256" key="2">
    <source>
        <dbReference type="ARBA" id="ARBA00023125"/>
    </source>
</evidence>
<evidence type="ECO:0000313" key="4">
    <source>
        <dbReference type="EMBL" id="EAM49694.1"/>
    </source>
</evidence>
<dbReference type="KEGG" id="cwa:CwatDRAFT_3106"/>
<dbReference type="GO" id="GO:0003677">
    <property type="term" value="F:DNA binding"/>
    <property type="evidence" value="ECO:0007669"/>
    <property type="project" value="UniProtKB-KW"/>
</dbReference>
<reference evidence="4" key="3">
    <citation type="submission" date="2016-12" db="EMBL/GenBank/DDBJ databases">
        <title>Annotation of the draft genome assembly of Crocosphaera watsonii WH 8501.</title>
        <authorList>
            <consortium name="US DOE Joint Genome Institute (JGI-ORNL)"/>
            <person name="Larimer F."/>
            <person name="Land M."/>
        </authorList>
    </citation>
    <scope>NUCLEOTIDE SEQUENCE</scope>
    <source>
        <strain evidence="4">WH 8501</strain>
    </source>
</reference>
<dbReference type="GO" id="GO:0005694">
    <property type="term" value="C:chromosome"/>
    <property type="evidence" value="ECO:0007669"/>
    <property type="project" value="TreeGrafter"/>
</dbReference>
<dbReference type="SUPFAM" id="SSF110849">
    <property type="entry name" value="ParB/Sulfiredoxin"/>
    <property type="match status" value="1"/>
</dbReference>
<feature type="domain" description="ParB-like N-terminal" evidence="3">
    <location>
        <begin position="32"/>
        <end position="122"/>
    </location>
</feature>
<dbReference type="InterPro" id="IPR036086">
    <property type="entry name" value="ParB/Sulfiredoxin_sf"/>
</dbReference>
<dbReference type="GO" id="GO:0007059">
    <property type="term" value="P:chromosome segregation"/>
    <property type="evidence" value="ECO:0007669"/>
    <property type="project" value="TreeGrafter"/>
</dbReference>